<dbReference type="SUPFAM" id="SSF55729">
    <property type="entry name" value="Acyl-CoA N-acyltransferases (Nat)"/>
    <property type="match status" value="1"/>
</dbReference>
<dbReference type="Gene3D" id="3.40.630.30">
    <property type="match status" value="1"/>
</dbReference>
<dbReference type="InterPro" id="IPR016181">
    <property type="entry name" value="Acyl_CoA_acyltransferase"/>
</dbReference>
<feature type="domain" description="N-acetyltransferase" evidence="1">
    <location>
        <begin position="27"/>
        <end position="84"/>
    </location>
</feature>
<dbReference type="InterPro" id="IPR000182">
    <property type="entry name" value="GNAT_dom"/>
</dbReference>
<name>A0A9X1AHI4_9HYPH</name>
<dbReference type="EMBL" id="JAFLWW010000016">
    <property type="protein sequence ID" value="MBT1160040.1"/>
    <property type="molecule type" value="Genomic_DNA"/>
</dbReference>
<dbReference type="Proteomes" id="UP001138921">
    <property type="component" value="Unassembled WGS sequence"/>
</dbReference>
<comment type="caution">
    <text evidence="2">The sequence shown here is derived from an EMBL/GenBank/DDBJ whole genome shotgun (WGS) entry which is preliminary data.</text>
</comment>
<dbReference type="AlphaFoldDB" id="A0A9X1AHI4"/>
<dbReference type="GO" id="GO:0016747">
    <property type="term" value="F:acyltransferase activity, transferring groups other than amino-acyl groups"/>
    <property type="evidence" value="ECO:0007669"/>
    <property type="project" value="InterPro"/>
</dbReference>
<reference evidence="2" key="1">
    <citation type="journal article" date="2021" name="Microorganisms">
        <title>Phylogenomic Reconstruction and Metabolic Potential of the Genus Aminobacter.</title>
        <authorList>
            <person name="Artuso I."/>
            <person name="Turrini P."/>
            <person name="Pirolo M."/>
            <person name="Lugli G.A."/>
            <person name="Ventura M."/>
            <person name="Visca P."/>
        </authorList>
    </citation>
    <scope>NUCLEOTIDE SEQUENCE</scope>
    <source>
        <strain evidence="2">LMG 26462</strain>
    </source>
</reference>
<evidence type="ECO:0000313" key="2">
    <source>
        <dbReference type="EMBL" id="MBT1160040.1"/>
    </source>
</evidence>
<protein>
    <recommendedName>
        <fullName evidence="1">N-acetyltransferase domain-containing protein</fullName>
    </recommendedName>
</protein>
<sequence length="110" mass="12371">MGTNAVKNNRVHQRTIEKDSGVELADDEYLGEVGWLYVVEAHRRIRLGDLLTSAILAAADGHGLFATIQSKNIGARLLHERHGFYQVDKSWPSSEQKDRVNLYIRGGRRG</sequence>
<reference evidence="2" key="2">
    <citation type="submission" date="2021-03" db="EMBL/GenBank/DDBJ databases">
        <authorList>
            <person name="Artuso I."/>
            <person name="Turrini P."/>
            <person name="Pirolo M."/>
            <person name="Lugli G.A."/>
            <person name="Ventura M."/>
            <person name="Visca P."/>
        </authorList>
    </citation>
    <scope>NUCLEOTIDE SEQUENCE</scope>
    <source>
        <strain evidence="2">LMG 26462</strain>
    </source>
</reference>
<dbReference type="Pfam" id="PF00583">
    <property type="entry name" value="Acetyltransf_1"/>
    <property type="match status" value="1"/>
</dbReference>
<gene>
    <name evidence="2" type="ORF">J1C56_31400</name>
</gene>
<proteinExistence type="predicted"/>
<keyword evidence="3" id="KW-1185">Reference proteome</keyword>
<accession>A0A9X1AHI4</accession>
<evidence type="ECO:0000313" key="3">
    <source>
        <dbReference type="Proteomes" id="UP001138921"/>
    </source>
</evidence>
<evidence type="ECO:0000259" key="1">
    <source>
        <dbReference type="Pfam" id="PF00583"/>
    </source>
</evidence>
<organism evidence="2 3">
    <name type="scientific">Aminobacter anthyllidis</name>
    <dbReference type="NCBI Taxonomy" id="1035067"/>
    <lineage>
        <taxon>Bacteria</taxon>
        <taxon>Pseudomonadati</taxon>
        <taxon>Pseudomonadota</taxon>
        <taxon>Alphaproteobacteria</taxon>
        <taxon>Hyphomicrobiales</taxon>
        <taxon>Phyllobacteriaceae</taxon>
        <taxon>Aminobacter</taxon>
    </lineage>
</organism>